<organism evidence="1 2">
    <name type="scientific">Cajanus cajan</name>
    <name type="common">Pigeon pea</name>
    <name type="synonym">Cajanus indicus</name>
    <dbReference type="NCBI Taxonomy" id="3821"/>
    <lineage>
        <taxon>Eukaryota</taxon>
        <taxon>Viridiplantae</taxon>
        <taxon>Streptophyta</taxon>
        <taxon>Embryophyta</taxon>
        <taxon>Tracheophyta</taxon>
        <taxon>Spermatophyta</taxon>
        <taxon>Magnoliopsida</taxon>
        <taxon>eudicotyledons</taxon>
        <taxon>Gunneridae</taxon>
        <taxon>Pentapetalae</taxon>
        <taxon>rosids</taxon>
        <taxon>fabids</taxon>
        <taxon>Fabales</taxon>
        <taxon>Fabaceae</taxon>
        <taxon>Papilionoideae</taxon>
        <taxon>50 kb inversion clade</taxon>
        <taxon>NPAAA clade</taxon>
        <taxon>indigoferoid/millettioid clade</taxon>
        <taxon>Phaseoleae</taxon>
        <taxon>Cajanus</taxon>
    </lineage>
</organism>
<gene>
    <name evidence="1" type="ORF">KK1_043492</name>
</gene>
<name>A0A151QYY3_CAJCA</name>
<accession>A0A151QYY3</accession>
<protein>
    <submittedName>
        <fullName evidence="1">Uncharacterized protein</fullName>
    </submittedName>
</protein>
<dbReference type="Gramene" id="C.cajan_40034.t">
    <property type="protein sequence ID" value="C.cajan_40034.t.cds1"/>
    <property type="gene ID" value="C.cajan_40034"/>
</dbReference>
<dbReference type="Proteomes" id="UP000075243">
    <property type="component" value="Unassembled WGS sequence"/>
</dbReference>
<sequence length="52" mass="6195">MCVRCLIEVFGRRFRVNLIVLPMVDINIILGIDWLSTHHILIDYARRELIFP</sequence>
<proteinExistence type="predicted"/>
<keyword evidence="2" id="KW-1185">Reference proteome</keyword>
<dbReference type="OMA" id="IFPMRDG"/>
<evidence type="ECO:0000313" key="1">
    <source>
        <dbReference type="EMBL" id="KYP35462.1"/>
    </source>
</evidence>
<dbReference type="AlphaFoldDB" id="A0A151QYY3"/>
<evidence type="ECO:0000313" key="2">
    <source>
        <dbReference type="Proteomes" id="UP000075243"/>
    </source>
</evidence>
<dbReference type="Gene3D" id="2.40.70.10">
    <property type="entry name" value="Acid Proteases"/>
    <property type="match status" value="1"/>
</dbReference>
<dbReference type="Pfam" id="PF08284">
    <property type="entry name" value="RVP_2"/>
    <property type="match status" value="1"/>
</dbReference>
<dbReference type="InterPro" id="IPR021109">
    <property type="entry name" value="Peptidase_aspartic_dom_sf"/>
</dbReference>
<dbReference type="EMBL" id="KQ484377">
    <property type="protein sequence ID" value="KYP35462.1"/>
    <property type="molecule type" value="Genomic_DNA"/>
</dbReference>
<reference evidence="1" key="1">
    <citation type="journal article" date="2012" name="Nat. Biotechnol.">
        <title>Draft genome sequence of pigeonpea (Cajanus cajan), an orphan legume crop of resource-poor farmers.</title>
        <authorList>
            <person name="Varshney R.K."/>
            <person name="Chen W."/>
            <person name="Li Y."/>
            <person name="Bharti A.K."/>
            <person name="Saxena R.K."/>
            <person name="Schlueter J.A."/>
            <person name="Donoghue M.T."/>
            <person name="Azam S."/>
            <person name="Fan G."/>
            <person name="Whaley A.M."/>
            <person name="Farmer A.D."/>
            <person name="Sheridan J."/>
            <person name="Iwata A."/>
            <person name="Tuteja R."/>
            <person name="Penmetsa R.V."/>
            <person name="Wu W."/>
            <person name="Upadhyaya H.D."/>
            <person name="Yang S.P."/>
            <person name="Shah T."/>
            <person name="Saxena K.B."/>
            <person name="Michael T."/>
            <person name="McCombie W.R."/>
            <person name="Yang B."/>
            <person name="Zhang G."/>
            <person name="Yang H."/>
            <person name="Wang J."/>
            <person name="Spillane C."/>
            <person name="Cook D.R."/>
            <person name="May G.D."/>
            <person name="Xu X."/>
            <person name="Jackson S.A."/>
        </authorList>
    </citation>
    <scope>NUCLEOTIDE SEQUENCE [LARGE SCALE GENOMIC DNA]</scope>
</reference>